<evidence type="ECO:0000256" key="1">
    <source>
        <dbReference type="ARBA" id="ARBA00022723"/>
    </source>
</evidence>
<feature type="compositionally biased region" description="Low complexity" evidence="7">
    <location>
        <begin position="182"/>
        <end position="193"/>
    </location>
</feature>
<dbReference type="FunFam" id="4.10.1000.10:FF:000008">
    <property type="entry name" value="zinc finger CCCH domain-containing protein 3"/>
    <property type="match status" value="1"/>
</dbReference>
<gene>
    <name evidence="9" type="ORF">NCGR_LOCUS60255</name>
</gene>
<keyword evidence="2" id="KW-0677">Repeat</keyword>
<dbReference type="Proteomes" id="UP000604825">
    <property type="component" value="Unassembled WGS sequence"/>
</dbReference>
<feature type="compositionally biased region" description="Basic residues" evidence="7">
    <location>
        <begin position="155"/>
        <end position="181"/>
    </location>
</feature>
<feature type="domain" description="C3H1-type" evidence="8">
    <location>
        <begin position="1798"/>
        <end position="1827"/>
    </location>
</feature>
<feature type="compositionally biased region" description="Basic residues" evidence="7">
    <location>
        <begin position="1715"/>
        <end position="1727"/>
    </location>
</feature>
<evidence type="ECO:0000256" key="3">
    <source>
        <dbReference type="ARBA" id="ARBA00022771"/>
    </source>
</evidence>
<feature type="compositionally biased region" description="Polar residues" evidence="7">
    <location>
        <begin position="1334"/>
        <end position="1348"/>
    </location>
</feature>
<dbReference type="GO" id="GO:0005634">
    <property type="term" value="C:nucleus"/>
    <property type="evidence" value="ECO:0007669"/>
    <property type="project" value="TreeGrafter"/>
</dbReference>
<feature type="region of interest" description="Disordered" evidence="7">
    <location>
        <begin position="1199"/>
        <end position="1234"/>
    </location>
</feature>
<feature type="compositionally biased region" description="Polar residues" evidence="7">
    <location>
        <begin position="934"/>
        <end position="947"/>
    </location>
</feature>
<feature type="compositionally biased region" description="Basic and acidic residues" evidence="7">
    <location>
        <begin position="386"/>
        <end position="398"/>
    </location>
</feature>
<feature type="compositionally biased region" description="Basic residues" evidence="7">
    <location>
        <begin position="10"/>
        <end position="20"/>
    </location>
</feature>
<feature type="domain" description="C3H1-type" evidence="8">
    <location>
        <begin position="1853"/>
        <end position="1879"/>
    </location>
</feature>
<feature type="compositionally biased region" description="Basic and acidic residues" evidence="7">
    <location>
        <begin position="1214"/>
        <end position="1223"/>
    </location>
</feature>
<feature type="compositionally biased region" description="Basic and acidic residues" evidence="7">
    <location>
        <begin position="1269"/>
        <end position="1279"/>
    </location>
</feature>
<feature type="region of interest" description="Disordered" evidence="7">
    <location>
        <begin position="342"/>
        <end position="373"/>
    </location>
</feature>
<evidence type="ECO:0000256" key="5">
    <source>
        <dbReference type="ARBA" id="ARBA00023125"/>
    </source>
</evidence>
<feature type="compositionally biased region" description="Low complexity" evidence="7">
    <location>
        <begin position="992"/>
        <end position="1005"/>
    </location>
</feature>
<dbReference type="OrthoDB" id="3247158at2759"/>
<reference evidence="9" key="1">
    <citation type="submission" date="2020-10" db="EMBL/GenBank/DDBJ databases">
        <authorList>
            <person name="Han B."/>
            <person name="Lu T."/>
            <person name="Zhao Q."/>
            <person name="Huang X."/>
            <person name="Zhao Y."/>
        </authorList>
    </citation>
    <scope>NUCLEOTIDE SEQUENCE</scope>
</reference>
<accession>A0A811S1D9</accession>
<feature type="region of interest" description="Disordered" evidence="7">
    <location>
        <begin position="248"/>
        <end position="289"/>
    </location>
</feature>
<feature type="region of interest" description="Disordered" evidence="7">
    <location>
        <begin position="1375"/>
        <end position="1395"/>
    </location>
</feature>
<feature type="compositionally biased region" description="Basic residues" evidence="7">
    <location>
        <begin position="28"/>
        <end position="39"/>
    </location>
</feature>
<feature type="region of interest" description="Disordered" evidence="7">
    <location>
        <begin position="933"/>
        <end position="967"/>
    </location>
</feature>
<feature type="zinc finger region" description="C3H1-type" evidence="6">
    <location>
        <begin position="1880"/>
        <end position="1907"/>
    </location>
</feature>
<feature type="compositionally biased region" description="Basic and acidic residues" evidence="7">
    <location>
        <begin position="420"/>
        <end position="438"/>
    </location>
</feature>
<name>A0A811S1D9_9POAL</name>
<keyword evidence="10" id="KW-1185">Reference proteome</keyword>
<feature type="region of interest" description="Disordered" evidence="7">
    <location>
        <begin position="1700"/>
        <end position="1754"/>
    </location>
</feature>
<evidence type="ECO:0000313" key="10">
    <source>
        <dbReference type="Proteomes" id="UP000604825"/>
    </source>
</evidence>
<dbReference type="PROSITE" id="PS50103">
    <property type="entry name" value="ZF_C3H1"/>
    <property type="match status" value="3"/>
</dbReference>
<keyword evidence="5" id="KW-0238">DNA-binding</keyword>
<comment type="caution">
    <text evidence="9">The sequence shown here is derived from an EMBL/GenBank/DDBJ whole genome shotgun (WGS) entry which is preliminary data.</text>
</comment>
<evidence type="ECO:0000256" key="2">
    <source>
        <dbReference type="ARBA" id="ARBA00022737"/>
    </source>
</evidence>
<feature type="compositionally biased region" description="Polar residues" evidence="7">
    <location>
        <begin position="362"/>
        <end position="371"/>
    </location>
</feature>
<keyword evidence="3 6" id="KW-0863">Zinc-finger</keyword>
<feature type="region of interest" description="Disordered" evidence="7">
    <location>
        <begin position="1255"/>
        <end position="1279"/>
    </location>
</feature>
<evidence type="ECO:0000256" key="7">
    <source>
        <dbReference type="SAM" id="MobiDB-lite"/>
    </source>
</evidence>
<feature type="region of interest" description="Disordered" evidence="7">
    <location>
        <begin position="1"/>
        <end position="200"/>
    </location>
</feature>
<dbReference type="Gene3D" id="4.10.1000.10">
    <property type="entry name" value="Zinc finger, CCCH-type"/>
    <property type="match status" value="2"/>
</dbReference>
<evidence type="ECO:0000256" key="4">
    <source>
        <dbReference type="ARBA" id="ARBA00022833"/>
    </source>
</evidence>
<organism evidence="9 10">
    <name type="scientific">Miscanthus lutarioriparius</name>
    <dbReference type="NCBI Taxonomy" id="422564"/>
    <lineage>
        <taxon>Eukaryota</taxon>
        <taxon>Viridiplantae</taxon>
        <taxon>Streptophyta</taxon>
        <taxon>Embryophyta</taxon>
        <taxon>Tracheophyta</taxon>
        <taxon>Spermatophyta</taxon>
        <taxon>Magnoliopsida</taxon>
        <taxon>Liliopsida</taxon>
        <taxon>Poales</taxon>
        <taxon>Poaceae</taxon>
        <taxon>PACMAD clade</taxon>
        <taxon>Panicoideae</taxon>
        <taxon>Andropogonodae</taxon>
        <taxon>Andropogoneae</taxon>
        <taxon>Saccharinae</taxon>
        <taxon>Miscanthus</taxon>
    </lineage>
</organism>
<feature type="region of interest" description="Disordered" evidence="7">
    <location>
        <begin position="477"/>
        <end position="519"/>
    </location>
</feature>
<protein>
    <recommendedName>
        <fullName evidence="8">C3H1-type domain-containing protein</fullName>
    </recommendedName>
</protein>
<feature type="region of interest" description="Disordered" evidence="7">
    <location>
        <begin position="386"/>
        <end position="455"/>
    </location>
</feature>
<feature type="compositionally biased region" description="Polar residues" evidence="7">
    <location>
        <begin position="1463"/>
        <end position="1476"/>
    </location>
</feature>
<evidence type="ECO:0000256" key="6">
    <source>
        <dbReference type="PROSITE-ProRule" id="PRU00723"/>
    </source>
</evidence>
<proteinExistence type="predicted"/>
<keyword evidence="4 6" id="KW-0862">Zinc</keyword>
<dbReference type="EMBL" id="CAJGYO010000018">
    <property type="protein sequence ID" value="CAD6336157.1"/>
    <property type="molecule type" value="Genomic_DNA"/>
</dbReference>
<keyword evidence="1 6" id="KW-0479">Metal-binding</keyword>
<feature type="compositionally biased region" description="Low complexity" evidence="7">
    <location>
        <begin position="1745"/>
        <end position="1754"/>
    </location>
</feature>
<feature type="region of interest" description="Disordered" evidence="7">
    <location>
        <begin position="981"/>
        <end position="1012"/>
    </location>
</feature>
<sequence length="2036" mass="223705">MDPHQPFGNPHHRRAAHPGHHYLDQQHPGHHQQQQHHHLAGGGGAAPARSRYDYEYDSRPIPYPPPDHHHHHPLPRVHQQPPPPPPPPQPLPPPPPPPPHHRHDGPHYAPLPLRPTPETYSPPPYHNPAPPHQPYHQQRHGGGGDFRPADEIRRIPSHHPHHHHQQMPYHRHQQQPQHHHQQQQPQHLHQQPQLSWEEAEEGRCYAAHQLKPQLSWEEAEEERRYAARQLRVSLSPPGARKRYRCAMHDSGDRESTSSSGPPPRRQRQQPHPGYSPPPDDGFVDRATSYSYGSHEGFVAHSDSNGNRKMPMSMLTMLPGSPRRAPQKMAPTRLSVWHRIEENPSLYTPPSPRKVPKEVHISPSKTKNSGSASKELASVISLDCKAKSSDCKGSDDSAGMKKNAAKKTEKVLSSVIVKPSPEAKEKERAVNKVTKKPDKVGNSIPGFTSAGVRSAAFPGPGVKKVKKIVIKKIVRKIGAKDKQTSSSTVKDSIDANADASEKEEANANASEKEEGEITTSSFEKDAISAHNLVSTGDTAGVANSVEVQKEQNNDLVNLSKSNAASTIASTDTLDTASASQRKHPGKEDYKSFVNSIDGNACPAIESIKTFNTSGVEHPGKEDDRCFINSSVKNATLHCENNNSQPEEEGEILADAVEPHDCKVENMEDNKVPEVLSGNSAVYVNGAKDCTTEVSGSEDDRREEGLFLLNDPIRSPSTDEVSMTPSKDNHEKEGMILIGASEVCAASVGQPEGNPKIAEAAVAHGARKEEGNLLNNRGEKDVASFGSSGTLNTTEKSVNEITQEKEWRMPIEPNEATSFAHQIVQALSTLQFNVSENIQKESQMPMDSSAFQTIECAEAPNTIEVVSSKFAQNVACKSPMDLNGTNVGTSENSLYTPEFDVAGGTDDSSMQVDFHDVKAALSKPDLPLEVVDTDTHALQSSRDTESTILPSLDDDPMKDSSGAFILNNGVGRSTSSQVAELTHLHRPHPPPDHNPSSLHSHDSPSVSGNSEHSVPTALTLGNNIYFSSAESEGQPEENHNLVDVNQGFDVTMTEFGNIVKRKGESGNDFMNAGSQNWLTLPLTVSCLDNDATGSNERLGLEQIVDEGASVCQDHDSMPDIDQRGSIDILSGQDHSLKLCDISMPQADLLATEEGNKDVEDEIVLPGSSINSLNVLDHNSYRTVDKPIYNLNKPILLSSQSADAPGRELASSQVSVDSDHTYHGSTEDPVGVSSTTPDSISSWIEAIVSEAKKDHQSCKSSLLPISSPDKVSAPKEDSKKALSDSVVNSVVKSPRINIASSTVSNVPTKQVALPGSLREPPRLNQNTRNRTWRRDNAPSSNSSLHVSQTSGLPPKLPVKKNSKSENSYIRKGNALIRNPATGNHLHSSSSLDSQNKLSKPVMRRSMNFVRKVDSKDVAHSHISVERPKTPPLPLHTKSISCAVNVLEPLSQNLQQQVLETEKEDSSGQVNSGADNPSIISSHKSEALDAGKAIYVRPKLNQLVAAQGQHLGESSNISLDKIMLLQPSATSDLYFKKRRNQIILGPSTSDAPSSKDTSQAENIKSGESKVLMSASSNNNITVAKDRPHKALKTTNTVRSFSHVWTLSGQNPRKKSFVGASHMKAFPRILPWKRKIFCQNFRGSYSSLLNTSSIGIMRKLLQTRKRSTIYTVSTDGFSLRKSGVLSIGGSSLKWSRSLEKHSQKVNEEATQAVAEVERKKREKRKRQSLRNKGRNDRYSASVAANQLTNSSRASSDSRVSSTCNEYVRVNKGNQLVRNPKKVIRMLASEKVRWSLHTVRRRLAKKQQYCQFFTRFGECKKSGGKCPYIHDRAKVAICTKFLKGLCSSTNCKLTHKVLPERMPDCSYFLQGLCTNTACPYRHVKVNSNAPVCEDFLKGYCADGDECRKKHSYVCPVFEATGECPQESRCKLHHPKKKNKSKRSKVDTVQNNSWGRYFETSIGHGSGARIVSLEEEERQKPEQVSGEDFADFIELGADIEVPEDADASDDIQPMELDSGNLEMQADNLDAIIKPLRIMRMARV</sequence>
<feature type="domain" description="C3H1-type" evidence="8">
    <location>
        <begin position="1880"/>
        <end position="1907"/>
    </location>
</feature>
<dbReference type="GO" id="GO:0008270">
    <property type="term" value="F:zinc ion binding"/>
    <property type="evidence" value="ECO:0007669"/>
    <property type="project" value="UniProtKB-KW"/>
</dbReference>
<evidence type="ECO:0000313" key="9">
    <source>
        <dbReference type="EMBL" id="CAD6336157.1"/>
    </source>
</evidence>
<feature type="zinc finger region" description="C3H1-type" evidence="6">
    <location>
        <begin position="1853"/>
        <end position="1879"/>
    </location>
</feature>
<feature type="zinc finger region" description="C3H1-type" evidence="6">
    <location>
        <begin position="1798"/>
        <end position="1827"/>
    </location>
</feature>
<feature type="region of interest" description="Disordered" evidence="7">
    <location>
        <begin position="1304"/>
        <end position="1363"/>
    </location>
</feature>
<dbReference type="InterPro" id="IPR000571">
    <property type="entry name" value="Znf_CCCH"/>
</dbReference>
<dbReference type="SMART" id="SM00356">
    <property type="entry name" value="ZnF_C3H1"/>
    <property type="match status" value="5"/>
</dbReference>
<dbReference type="PANTHER" id="PTHR46156:SF1">
    <property type="entry name" value="ZINC FINGER CCCH DOMAIN-CONTAINING PROTEIN 3"/>
    <property type="match status" value="1"/>
</dbReference>
<feature type="compositionally biased region" description="Pro residues" evidence="7">
    <location>
        <begin position="112"/>
        <end position="133"/>
    </location>
</feature>
<feature type="region of interest" description="Disordered" evidence="7">
    <location>
        <begin position="1457"/>
        <end position="1476"/>
    </location>
</feature>
<evidence type="ECO:0000259" key="8">
    <source>
        <dbReference type="PROSITE" id="PS50103"/>
    </source>
</evidence>
<dbReference type="FunFam" id="4.10.1000.10:FF:000022">
    <property type="entry name" value="Zinc finger CCCH domain-containing protein 7"/>
    <property type="match status" value="1"/>
</dbReference>
<feature type="compositionally biased region" description="Low complexity" evidence="7">
    <location>
        <begin position="1380"/>
        <end position="1395"/>
    </location>
</feature>
<feature type="compositionally biased region" description="Pro residues" evidence="7">
    <location>
        <begin position="80"/>
        <end position="98"/>
    </location>
</feature>
<dbReference type="PANTHER" id="PTHR46156">
    <property type="entry name" value="CCCH ZINGC FINGER"/>
    <property type="match status" value="1"/>
</dbReference>
<dbReference type="GO" id="GO:0003677">
    <property type="term" value="F:DNA binding"/>
    <property type="evidence" value="ECO:0007669"/>
    <property type="project" value="UniProtKB-KW"/>
</dbReference>